<evidence type="ECO:0000313" key="2">
    <source>
        <dbReference type="WBParaSite" id="HPBE_0000203401-mRNA-1"/>
    </source>
</evidence>
<dbReference type="WBParaSite" id="HPBE_0000203401-mRNA-1">
    <property type="protein sequence ID" value="HPBE_0000203401-mRNA-1"/>
    <property type="gene ID" value="HPBE_0000203401"/>
</dbReference>
<protein>
    <submittedName>
        <fullName evidence="2">Ovule protein</fullName>
    </submittedName>
</protein>
<dbReference type="AlphaFoldDB" id="A0A183F792"/>
<name>A0A183F792_HELPZ</name>
<sequence>LVVVCAGAEIIKPKRGFMLEVSSKEVTEQEMNNLCSKAVYMEICITIINSNYKSLRCPKLRELHACAPGNHSRSVLY</sequence>
<reference evidence="2" key="1">
    <citation type="submission" date="2019-09" db="UniProtKB">
        <authorList>
            <consortium name="WormBaseParasite"/>
        </authorList>
    </citation>
    <scope>IDENTIFICATION</scope>
</reference>
<proteinExistence type="predicted"/>
<keyword evidence="1" id="KW-1185">Reference proteome</keyword>
<accession>A0A183F792</accession>
<evidence type="ECO:0000313" key="1">
    <source>
        <dbReference type="Proteomes" id="UP000050761"/>
    </source>
</evidence>
<dbReference type="Proteomes" id="UP000050761">
    <property type="component" value="Unassembled WGS sequence"/>
</dbReference>
<organism evidence="1 2">
    <name type="scientific">Heligmosomoides polygyrus</name>
    <name type="common">Parasitic roundworm</name>
    <dbReference type="NCBI Taxonomy" id="6339"/>
    <lineage>
        <taxon>Eukaryota</taxon>
        <taxon>Metazoa</taxon>
        <taxon>Ecdysozoa</taxon>
        <taxon>Nematoda</taxon>
        <taxon>Chromadorea</taxon>
        <taxon>Rhabditida</taxon>
        <taxon>Rhabditina</taxon>
        <taxon>Rhabditomorpha</taxon>
        <taxon>Strongyloidea</taxon>
        <taxon>Heligmosomidae</taxon>
        <taxon>Heligmosomoides</taxon>
    </lineage>
</organism>